<dbReference type="RefSeq" id="WP_041154779.1">
    <property type="nucleotide sequence ID" value="NZ_CBCRVP010000007.1"/>
</dbReference>
<sequence>MEPSKPLSWVKGLKNAYQSLGAIQRDQYSWVAKTDLTYVFSAEIDHIHPEDNRYNHKDGTFSKRVPAMSIALGHEPLSISHSKELFEAVRDAFSQSLECYVILVKGTKFGTSKGGIKAGHDDHFWIVECLDGTVENGYEFKLCRIR</sequence>
<dbReference type="OrthoDB" id="6398811at2"/>
<comment type="caution">
    <text evidence="1">The sequence shown here is derived from an EMBL/GenBank/DDBJ whole genome shotgun (WGS) entry which is preliminary data.</text>
</comment>
<keyword evidence="2" id="KW-1185">Reference proteome</keyword>
<reference evidence="1 2" key="1">
    <citation type="submission" date="2015-01" db="EMBL/GenBank/DDBJ databases">
        <title>Draft genome of Vibrio mytili type strain CAIM 528.</title>
        <authorList>
            <person name="Gonzalez-Castillo A."/>
            <person name="Gomez-Gil B."/>
            <person name="Enciso-Ibarra J."/>
        </authorList>
    </citation>
    <scope>NUCLEOTIDE SEQUENCE [LARGE SCALE GENOMIC DNA]</scope>
    <source>
        <strain evidence="1 2">CAIM 528</strain>
    </source>
</reference>
<dbReference type="STRING" id="50718.SU60_06355"/>
<dbReference type="AlphaFoldDB" id="A0A0C3HU31"/>
<protein>
    <submittedName>
        <fullName evidence="1">Uncharacterized protein</fullName>
    </submittedName>
</protein>
<proteinExistence type="predicted"/>
<dbReference type="EMBL" id="JXOK01000015">
    <property type="protein sequence ID" value="KIN11686.1"/>
    <property type="molecule type" value="Genomic_DNA"/>
</dbReference>
<gene>
    <name evidence="1" type="ORF">SU60_06355</name>
</gene>
<accession>A0A0C3HU31</accession>
<organism evidence="1 2">
    <name type="scientific">Vibrio mytili</name>
    <dbReference type="NCBI Taxonomy" id="50718"/>
    <lineage>
        <taxon>Bacteria</taxon>
        <taxon>Pseudomonadati</taxon>
        <taxon>Pseudomonadota</taxon>
        <taxon>Gammaproteobacteria</taxon>
        <taxon>Vibrionales</taxon>
        <taxon>Vibrionaceae</taxon>
        <taxon>Vibrio</taxon>
    </lineage>
</organism>
<name>A0A0C3HU31_9VIBR</name>
<dbReference type="Proteomes" id="UP000031977">
    <property type="component" value="Unassembled WGS sequence"/>
</dbReference>
<evidence type="ECO:0000313" key="2">
    <source>
        <dbReference type="Proteomes" id="UP000031977"/>
    </source>
</evidence>
<evidence type="ECO:0000313" key="1">
    <source>
        <dbReference type="EMBL" id="KIN11686.1"/>
    </source>
</evidence>